<proteinExistence type="predicted"/>
<name>A0AAX4QG85_9CAUD</name>
<evidence type="ECO:0000313" key="2">
    <source>
        <dbReference type="Proteomes" id="UP001459105"/>
    </source>
</evidence>
<evidence type="ECO:0000313" key="1">
    <source>
        <dbReference type="EMBL" id="XAI95559.1"/>
    </source>
</evidence>
<dbReference type="EMBL" id="PP438412">
    <property type="protein sequence ID" value="XAI95559.1"/>
    <property type="molecule type" value="Genomic_DNA"/>
</dbReference>
<accession>A0AAX4QG85</accession>
<organism evidence="1 2">
    <name type="scientific">Microcystis phage Mvi-JY20</name>
    <dbReference type="NCBI Taxonomy" id="3128146"/>
    <lineage>
        <taxon>Viruses</taxon>
        <taxon>Duplodnaviria</taxon>
        <taxon>Heunggongvirae</taxon>
        <taxon>Uroviricota</taxon>
        <taxon>Caudoviricetes</taxon>
    </lineage>
</organism>
<sequence>MSFTTSIKPVVFTSKRHTSAICIGVNYDGVKQVGSWKELAPGDFYVQLLSNGYWWTEGGEFTVYDAAQITITRVSDDKSYLENRIILLPTPGEFDLRLVSDDGLKILLEHYENQRHLWTALGIDYSRIWLDKQFESSTTTSASSTQPKLSNAVATTEPVVIHLESSTPSNPFTRFIERLRQLFTRQKL</sequence>
<dbReference type="Proteomes" id="UP001459105">
    <property type="component" value="Segment"/>
</dbReference>
<protein>
    <submittedName>
        <fullName evidence="1">Uncharacterized protein</fullName>
    </submittedName>
</protein>
<reference evidence="1" key="1">
    <citation type="submission" date="2024-03" db="EMBL/GenBank/DDBJ databases">
        <authorList>
            <person name="Lin W."/>
            <person name="Li D."/>
            <person name="Tong Y."/>
        </authorList>
    </citation>
    <scope>NUCLEOTIDE SEQUENCE</scope>
</reference>